<proteinExistence type="predicted"/>
<dbReference type="STRING" id="94128.A0A2A3E5Z0"/>
<organism evidence="2 3">
    <name type="scientific">Apis cerana cerana</name>
    <name type="common">Oriental honeybee</name>
    <dbReference type="NCBI Taxonomy" id="94128"/>
    <lineage>
        <taxon>Eukaryota</taxon>
        <taxon>Metazoa</taxon>
        <taxon>Ecdysozoa</taxon>
        <taxon>Arthropoda</taxon>
        <taxon>Hexapoda</taxon>
        <taxon>Insecta</taxon>
        <taxon>Pterygota</taxon>
        <taxon>Neoptera</taxon>
        <taxon>Endopterygota</taxon>
        <taxon>Hymenoptera</taxon>
        <taxon>Apocrita</taxon>
        <taxon>Aculeata</taxon>
        <taxon>Apoidea</taxon>
        <taxon>Anthophila</taxon>
        <taxon>Apidae</taxon>
        <taxon>Apis</taxon>
    </lineage>
</organism>
<sequence>MSVEVPSISSYRTSIEKLKKLSYPLDMDQNKYIEVRIFEPVAEIPTSDTAHEYSIKTLSTIHECDSAKVAHVQRNLKSNVRNSPFSKQRADPIRADGPLDIDLLLRYYACNSDMEKSINKVFGEIDEHVSKDVDQGGPLVELAAVYKICDSLKNSSKSSLVSTFRYLDVLAKLQSLVRRCSNERLDHLLSTDPTLKMCRHCGVVSCTNPKSAFIEQRISPLPTSYFLSTQMFSDIPSSGDDDFRKQHQMGRGGGNKEQTNARLGKYYNVQRKDNRFSRKERMVENGKTYGSREVSLRVKRENNYHLAQPPQRVETMVAERENEDTTQEGSNDEEGKSQSARAKNSLKANSKQICNNVESKEKSRGGKFYAEVQSANKKDWRAKDDMNGNECNEKILRDIVYETPKSELGEAVVENRSSLMSEKRDDEPATTKVVHGANSSGNVMAYLARGRLESMDGREKEPASKSGERACVHHARYANNERSFVLHNNRDRNSEFLIRERLVPKEKMARSYEKKMIRLEPVQNLKQFRSATCLMEDDSLENCEPRGEIQIDQTNESNTSMVSSSSAENMIREWVKAPLQRIQDGRYSKSSDTSKPSVIDSKEGRRFWTKEKSVHCGEGWAEERRNQLENKNADEMEKRSSSKNKYSNRQIISSIVGGFKLWSSKESISNKTSEKGEKRPEARKSEKRFGKHLFESFKTFKSLRSVRSKNSSENKSSSATCSLSDRVGNVTRKIIYNESSLKNVIDKNGNYGNKMEDVLLLYRKVLESTEEMDWRSFQRFVENLHPSKRNLWRDICKIIDEKLEVTRGDDKSAEICIEITSTPFEEGKRKERREGSSNEIVFEMDITLGDMERCLGRQLSSTEEEQLDTLKEPSQVIQVRNGEVCDIEEDSNQAE</sequence>
<feature type="compositionally biased region" description="Basic and acidic residues" evidence="1">
    <location>
        <begin position="625"/>
        <end position="640"/>
    </location>
</feature>
<feature type="region of interest" description="Disordered" evidence="1">
    <location>
        <begin position="625"/>
        <end position="645"/>
    </location>
</feature>
<feature type="region of interest" description="Disordered" evidence="1">
    <location>
        <begin position="300"/>
        <end position="365"/>
    </location>
</feature>
<dbReference type="OrthoDB" id="7552979at2759"/>
<gene>
    <name evidence="2" type="ORF">APICC_00967</name>
</gene>
<dbReference type="EMBL" id="KZ288357">
    <property type="protein sequence ID" value="PBC27125.1"/>
    <property type="molecule type" value="Genomic_DNA"/>
</dbReference>
<evidence type="ECO:0000256" key="1">
    <source>
        <dbReference type="SAM" id="MobiDB-lite"/>
    </source>
</evidence>
<dbReference type="Proteomes" id="UP000242457">
    <property type="component" value="Unassembled WGS sequence"/>
</dbReference>
<feature type="compositionally biased region" description="Polar residues" evidence="1">
    <location>
        <begin position="337"/>
        <end position="357"/>
    </location>
</feature>
<evidence type="ECO:0000313" key="3">
    <source>
        <dbReference type="Proteomes" id="UP000242457"/>
    </source>
</evidence>
<feature type="compositionally biased region" description="Acidic residues" evidence="1">
    <location>
        <begin position="321"/>
        <end position="332"/>
    </location>
</feature>
<dbReference type="AlphaFoldDB" id="A0A2A3E5Z0"/>
<name>A0A2A3E5Z0_APICC</name>
<evidence type="ECO:0000313" key="2">
    <source>
        <dbReference type="EMBL" id="PBC27125.1"/>
    </source>
</evidence>
<protein>
    <submittedName>
        <fullName evidence="2">Uncharacterized protein</fullName>
    </submittedName>
</protein>
<reference evidence="2 3" key="1">
    <citation type="submission" date="2014-07" db="EMBL/GenBank/DDBJ databases">
        <title>Genomic and transcriptomic analysis on Apis cerana provide comprehensive insights into honey bee biology.</title>
        <authorList>
            <person name="Diao Q."/>
            <person name="Sun L."/>
            <person name="Zheng H."/>
            <person name="Zheng H."/>
            <person name="Xu S."/>
            <person name="Wang S."/>
            <person name="Zeng Z."/>
            <person name="Hu F."/>
            <person name="Su S."/>
            <person name="Wu J."/>
        </authorList>
    </citation>
    <scope>NUCLEOTIDE SEQUENCE [LARGE SCALE GENOMIC DNA]</scope>
    <source>
        <tissue evidence="2">Pupae without intestine</tissue>
    </source>
</reference>
<keyword evidence="3" id="KW-1185">Reference proteome</keyword>
<accession>A0A2A3E5Z0</accession>